<sequence>MRFFPFSYQAGLVALLLPLAAAAQTTPSSSDAQPTQWHLLDPQQNNGVMGLSAERTYQELLKGRTATPVTVAVIDGGVDTAHVDLRGVMWRNPKEIAGNGKDDDGNGYIDDVYGWNFIGGQDGRNIDVEAYEDTRMLARLEPLYQGKTRNQVPAAKRAEFDLYQQVKKSYQTHYREDNEHYDQVKDTYPQTQAIADQMKQALGVSRLDTATLRNPPTDNADLRKISQLFYQNLKAGGYADLESVLDDMKRAYDQTKNLVEYSLDLKYTPRGIVGDDPDNLKQRFYGNADVTGPDPTHGTHVAGIIAGDRTNNVGIMGVAGLPVRIMAVRAVPNGDERDKDVANAIRYAVDNGAQIINMSFGKYFSPHREAVEEAIRYADTKGVLLVHSAGNESIDIDTKKQYPSPVFLNGKTIPNMITVGAASRTNNQELVADFSNYGKKNVDVFAPGVQIYSTLPNNTYGNESGTSMAGPMVAGMAAVLKAYFPKLSPEDLKRIIRESATPLHTKVLKPGGKTTIDFAELSNTGGLVNLYKAVQMAQQVQ</sequence>
<feature type="active site" description="Charge relay system" evidence="5">
    <location>
        <position position="467"/>
    </location>
</feature>
<dbReference type="InterPro" id="IPR051048">
    <property type="entry name" value="Peptidase_S8/S53_subtilisin"/>
</dbReference>
<keyword evidence="4 5" id="KW-0720">Serine protease</keyword>
<feature type="domain" description="Peptidase S8/S53" evidence="7">
    <location>
        <begin position="69"/>
        <end position="503"/>
    </location>
</feature>
<dbReference type="PROSITE" id="PS00138">
    <property type="entry name" value="SUBTILASE_SER"/>
    <property type="match status" value="1"/>
</dbReference>
<proteinExistence type="inferred from homology"/>
<dbReference type="AlphaFoldDB" id="A0A8T9SUP2"/>
<dbReference type="SUPFAM" id="SSF52743">
    <property type="entry name" value="Subtilisin-like"/>
    <property type="match status" value="1"/>
</dbReference>
<dbReference type="PRINTS" id="PR00723">
    <property type="entry name" value="SUBTILISIN"/>
</dbReference>
<feature type="signal peptide" evidence="6">
    <location>
        <begin position="1"/>
        <end position="23"/>
    </location>
</feature>
<dbReference type="InterPro" id="IPR022398">
    <property type="entry name" value="Peptidase_S8_His-AS"/>
</dbReference>
<organism evidence="8 9">
    <name type="scientific">Hymenobacter aerilatus</name>
    <dbReference type="NCBI Taxonomy" id="2932251"/>
    <lineage>
        <taxon>Bacteria</taxon>
        <taxon>Pseudomonadati</taxon>
        <taxon>Bacteroidota</taxon>
        <taxon>Cytophagia</taxon>
        <taxon>Cytophagales</taxon>
        <taxon>Hymenobacteraceae</taxon>
        <taxon>Hymenobacter</taxon>
    </lineage>
</organism>
<dbReference type="KEGG" id="haei:MUN82_01670"/>
<keyword evidence="3 5" id="KW-0378">Hydrolase</keyword>
<dbReference type="PROSITE" id="PS00137">
    <property type="entry name" value="SUBTILASE_HIS"/>
    <property type="match status" value="1"/>
</dbReference>
<accession>A0A8T9SUP2</accession>
<dbReference type="Pfam" id="PF00082">
    <property type="entry name" value="Peptidase_S8"/>
    <property type="match status" value="1"/>
</dbReference>
<dbReference type="InterPro" id="IPR015500">
    <property type="entry name" value="Peptidase_S8_subtilisin-rel"/>
</dbReference>
<dbReference type="GO" id="GO:0004252">
    <property type="term" value="F:serine-type endopeptidase activity"/>
    <property type="evidence" value="ECO:0007669"/>
    <property type="project" value="UniProtKB-UniRule"/>
</dbReference>
<name>A0A8T9SUP2_9BACT</name>
<dbReference type="InterPro" id="IPR000209">
    <property type="entry name" value="Peptidase_S8/S53_dom"/>
</dbReference>
<evidence type="ECO:0000313" key="9">
    <source>
        <dbReference type="Proteomes" id="UP000829925"/>
    </source>
</evidence>
<evidence type="ECO:0000256" key="6">
    <source>
        <dbReference type="SAM" id="SignalP"/>
    </source>
</evidence>
<dbReference type="GO" id="GO:0006508">
    <property type="term" value="P:proteolysis"/>
    <property type="evidence" value="ECO:0007669"/>
    <property type="project" value="UniProtKB-KW"/>
</dbReference>
<dbReference type="PANTHER" id="PTHR43399:SF4">
    <property type="entry name" value="CELL WALL-ASSOCIATED PROTEASE"/>
    <property type="match status" value="1"/>
</dbReference>
<comment type="similarity">
    <text evidence="1 5">Belongs to the peptidase S8 family.</text>
</comment>
<protein>
    <submittedName>
        <fullName evidence="8">S8 family peptidase</fullName>
    </submittedName>
</protein>
<dbReference type="Proteomes" id="UP000829925">
    <property type="component" value="Chromosome"/>
</dbReference>
<evidence type="ECO:0000313" key="8">
    <source>
        <dbReference type="EMBL" id="UOR05818.1"/>
    </source>
</evidence>
<feature type="active site" description="Charge relay system" evidence="5">
    <location>
        <position position="75"/>
    </location>
</feature>
<evidence type="ECO:0000256" key="5">
    <source>
        <dbReference type="PROSITE-ProRule" id="PRU01240"/>
    </source>
</evidence>
<dbReference type="PROSITE" id="PS51892">
    <property type="entry name" value="SUBTILASE"/>
    <property type="match status" value="1"/>
</dbReference>
<evidence type="ECO:0000256" key="4">
    <source>
        <dbReference type="ARBA" id="ARBA00022825"/>
    </source>
</evidence>
<dbReference type="EMBL" id="CP095053">
    <property type="protein sequence ID" value="UOR05818.1"/>
    <property type="molecule type" value="Genomic_DNA"/>
</dbReference>
<evidence type="ECO:0000259" key="7">
    <source>
        <dbReference type="Pfam" id="PF00082"/>
    </source>
</evidence>
<dbReference type="RefSeq" id="WP_245094337.1">
    <property type="nucleotide sequence ID" value="NZ_CP095053.1"/>
</dbReference>
<keyword evidence="6" id="KW-0732">Signal</keyword>
<evidence type="ECO:0000256" key="3">
    <source>
        <dbReference type="ARBA" id="ARBA00022801"/>
    </source>
</evidence>
<keyword evidence="9" id="KW-1185">Reference proteome</keyword>
<reference evidence="8 9" key="1">
    <citation type="submission" date="2022-04" db="EMBL/GenBank/DDBJ databases">
        <title>Hymenobacter sp. isolated from the air.</title>
        <authorList>
            <person name="Won M."/>
            <person name="Lee C.-M."/>
            <person name="Woen H.-Y."/>
            <person name="Kwon S.-W."/>
        </authorList>
    </citation>
    <scope>NUCLEOTIDE SEQUENCE [LARGE SCALE GENOMIC DNA]</scope>
    <source>
        <strain evidence="9">5413 J-13</strain>
    </source>
</reference>
<dbReference type="InterPro" id="IPR036852">
    <property type="entry name" value="Peptidase_S8/S53_dom_sf"/>
</dbReference>
<dbReference type="InterPro" id="IPR023828">
    <property type="entry name" value="Peptidase_S8_Ser-AS"/>
</dbReference>
<keyword evidence="2 5" id="KW-0645">Protease</keyword>
<evidence type="ECO:0000256" key="2">
    <source>
        <dbReference type="ARBA" id="ARBA00022670"/>
    </source>
</evidence>
<dbReference type="CDD" id="cd07483">
    <property type="entry name" value="Peptidases_S8_Subtilisin_Novo-like"/>
    <property type="match status" value="1"/>
</dbReference>
<dbReference type="PANTHER" id="PTHR43399">
    <property type="entry name" value="SUBTILISIN-RELATED"/>
    <property type="match status" value="1"/>
</dbReference>
<dbReference type="InterPro" id="IPR034080">
    <property type="entry name" value="Protease_P7-like_dom"/>
</dbReference>
<feature type="chain" id="PRO_5035750828" evidence="6">
    <location>
        <begin position="24"/>
        <end position="541"/>
    </location>
</feature>
<evidence type="ECO:0000256" key="1">
    <source>
        <dbReference type="ARBA" id="ARBA00011073"/>
    </source>
</evidence>
<feature type="active site" description="Charge relay system" evidence="5">
    <location>
        <position position="297"/>
    </location>
</feature>
<gene>
    <name evidence="8" type="ORF">MUN82_01670</name>
</gene>
<dbReference type="Gene3D" id="3.40.50.200">
    <property type="entry name" value="Peptidase S8/S53 domain"/>
    <property type="match status" value="2"/>
</dbReference>